<gene>
    <name evidence="3" type="ORF">ACFFGN_05505</name>
</gene>
<organism evidence="3 4">
    <name type="scientific">Kribbella deserti</name>
    <dbReference type="NCBI Taxonomy" id="1926257"/>
    <lineage>
        <taxon>Bacteria</taxon>
        <taxon>Bacillati</taxon>
        <taxon>Actinomycetota</taxon>
        <taxon>Actinomycetes</taxon>
        <taxon>Propionibacteriales</taxon>
        <taxon>Kribbellaceae</taxon>
        <taxon>Kribbella</taxon>
    </lineage>
</organism>
<dbReference type="RefSeq" id="WP_380044214.1">
    <property type="nucleotide sequence ID" value="NZ_JBHLTC010000006.1"/>
</dbReference>
<keyword evidence="4" id="KW-1185">Reference proteome</keyword>
<evidence type="ECO:0000256" key="2">
    <source>
        <dbReference type="SAM" id="MobiDB-lite"/>
    </source>
</evidence>
<reference evidence="3 4" key="1">
    <citation type="submission" date="2024-09" db="EMBL/GenBank/DDBJ databases">
        <authorList>
            <person name="Sun Q."/>
            <person name="Mori K."/>
        </authorList>
    </citation>
    <scope>NUCLEOTIDE SEQUENCE [LARGE SCALE GENOMIC DNA]</scope>
    <source>
        <strain evidence="3 4">CGMCC 1.15906</strain>
    </source>
</reference>
<dbReference type="Proteomes" id="UP001589890">
    <property type="component" value="Unassembled WGS sequence"/>
</dbReference>
<feature type="region of interest" description="Disordered" evidence="2">
    <location>
        <begin position="158"/>
        <end position="186"/>
    </location>
</feature>
<evidence type="ECO:0000313" key="4">
    <source>
        <dbReference type="Proteomes" id="UP001589890"/>
    </source>
</evidence>
<feature type="coiled-coil region" evidence="1">
    <location>
        <begin position="466"/>
        <end position="507"/>
    </location>
</feature>
<dbReference type="EMBL" id="JBHLTC010000006">
    <property type="protein sequence ID" value="MFC0623509.1"/>
    <property type="molecule type" value="Genomic_DNA"/>
</dbReference>
<comment type="caution">
    <text evidence="3">The sequence shown here is derived from an EMBL/GenBank/DDBJ whole genome shotgun (WGS) entry which is preliminary data.</text>
</comment>
<name>A0ABV6QFU9_9ACTN</name>
<evidence type="ECO:0008006" key="5">
    <source>
        <dbReference type="Google" id="ProtNLM"/>
    </source>
</evidence>
<evidence type="ECO:0000256" key="1">
    <source>
        <dbReference type="SAM" id="Coils"/>
    </source>
</evidence>
<protein>
    <recommendedName>
        <fullName evidence="5">Class I SAM-dependent methyltransferase</fullName>
    </recommendedName>
</protein>
<proteinExistence type="predicted"/>
<evidence type="ECO:0000313" key="3">
    <source>
        <dbReference type="EMBL" id="MFC0623509.1"/>
    </source>
</evidence>
<dbReference type="InterPro" id="IPR029063">
    <property type="entry name" value="SAM-dependent_MTases_sf"/>
</dbReference>
<keyword evidence="1" id="KW-0175">Coiled coil</keyword>
<sequence>MSDQDVPASVQLIGGELPTWSDFDSPWPVPQPGAQFPVVAEALLGRSRILLAGPHGPELVGAVLSTGVEVTCLVRSIPDAITLAERFDGQKVSVACGSLERFKDGQFDAVVALDDVRRLYSPEGPEPTFANGTADLRRLLATDGVLVLAVENELGAHRLSAKTQPETDHSTPAWDRPSSADETRPQSANELMAFVGAPAAWPLYPTLSAPTVAWGPAAATVDRNAYAGVLAALSARAAEVLEHRPMARDPYLLLRRIWRAGRFEELASGWLVVAGATAPIVPPHDLIAHVAGVAEPIWCIDGVPRYGGGQPLPSGALVSDLLLQAVVAPDQQRLRAEIASYAAWLGTLAAPGHARADQVVRTPDGAYAFLALAPGHGHAYTADEQLVASVAVLVDQAERHGYRRTWPSYLTAPEAVAWVAAMRGAPVDQAVLDRLTAGLVATPAEAGARQHEESNASRARWFENKLATAEKQLEPLRKEIAKLKGEVATAKAQKAKVEKDLKALRNSRTVRIGRVVGAPMRKVRKALRGK</sequence>
<dbReference type="SUPFAM" id="SSF53335">
    <property type="entry name" value="S-adenosyl-L-methionine-dependent methyltransferases"/>
    <property type="match status" value="1"/>
</dbReference>
<dbReference type="Gene3D" id="3.40.50.150">
    <property type="entry name" value="Vaccinia Virus protein VP39"/>
    <property type="match status" value="1"/>
</dbReference>
<accession>A0ABV6QFU9</accession>